<dbReference type="InterPro" id="IPR007860">
    <property type="entry name" value="DNA_mmatch_repair_MutS_con_dom"/>
</dbReference>
<evidence type="ECO:0000313" key="9">
    <source>
        <dbReference type="EMBL" id="KAH7640230.1"/>
    </source>
</evidence>
<dbReference type="Gene3D" id="3.30.420.110">
    <property type="entry name" value="MutS, connector domain"/>
    <property type="match status" value="1"/>
</dbReference>
<evidence type="ECO:0000256" key="6">
    <source>
        <dbReference type="SAM" id="MobiDB-lite"/>
    </source>
</evidence>
<evidence type="ECO:0000259" key="7">
    <source>
        <dbReference type="SMART" id="SM00533"/>
    </source>
</evidence>
<dbReference type="InterPro" id="IPR045076">
    <property type="entry name" value="MutS"/>
</dbReference>
<dbReference type="GO" id="GO:0030983">
    <property type="term" value="F:mismatched DNA binding"/>
    <property type="evidence" value="ECO:0007669"/>
    <property type="project" value="InterPro"/>
</dbReference>
<dbReference type="InterPro" id="IPR007696">
    <property type="entry name" value="DNA_mismatch_repair_MutS_core"/>
</dbReference>
<evidence type="ECO:0000256" key="5">
    <source>
        <dbReference type="ARBA" id="ARBA00023254"/>
    </source>
</evidence>
<dbReference type="InterPro" id="IPR000432">
    <property type="entry name" value="DNA_mismatch_repair_MutS_C"/>
</dbReference>
<dbReference type="InterPro" id="IPR007861">
    <property type="entry name" value="DNA_mismatch_repair_MutS_clamp"/>
</dbReference>
<dbReference type="GO" id="GO:0007131">
    <property type="term" value="P:reciprocal meiotic recombination"/>
    <property type="evidence" value="ECO:0007669"/>
    <property type="project" value="TreeGrafter"/>
</dbReference>
<sequence length="1090" mass="123278">MNSEDNPSFSLNNSSPSSSVGMAREFRSYAQDAAQFKFAHSMPFNNNNSMKLTTTITAVTSSSSSMAVANVLENHNCHLDNDDGPSCGHHSNDNDIDRFSLPSPLVESISSIYSEESRQTLKSPPSFASNDWMRNNLPLSSQSSSRGTLFDISNRINITNPNQSFVPKHNRSYGQNNASYNRSKTLNTSTVSNVGMNASIHFQSEIVMSIVEGRGKAKGEIGIAFIDLKSIPILHVSQFVDNYSSESLRSKCQVHMPVEVIFPHTMSSNNRMMSTLIESFPDIVYRPFNRKFFNEKRGFDIIQTLSYDDCQWIDLQLENKYYCLAACSALFHYLIVVRQIQYAPKSIKIIYQSSLNTMIIDPLTAKILELIINLADPKSWHTLFGTINRTRTKSGYILLRSNILQPTTNLELISKRLDMIEAISSSMEIFNSFENLLDSFGMVDLDQLLVNMVLVPVNSHHQSYDNNRSNDSDLSQSAEVSTSTMSSNTTAGVKSVSAVVIRLIEKKIDYVINMKHVVALVDHLRNLLTKCNPELFAEYIQLLGDPGYEQIKSMIDQVINSEAKCVKSAFGLSVASGKSNTFNSSGSAAMKLERCYAIKDRFNPMLDIARSMYSETIDDIVALTQAYEVKYSLPGIRLNFNTSKGFHMQIKPMKSNDKNKDKHNINRGPILCQQKRLPSIFKDVHVTKNCISFTSDDLTRLNNRIRQSIEEIYLQSDNIITGLIEQIRTKISCLYNLTDIVANIDLVYSFAYQSLCANWVRPQFSSHYTEIIQGTHPVLDNISGGISVPNSIFLSNDLNFHIITGPNMSGKTTFLKQIGLIQILAQIGSFVPAQIDTTFRLCDKIFTRMAMNDNLQMNSSSFMVEIKELHYILNHISPNCLILIDELGRDSSSTPDAYDENAAVVNNKIMESTFPTYWSFCESLLMSQSSFTIFATHFPQLTSLSKYYFNVSNHHFSSEERLENNLICKYPHILRSGRTREQFYGILLAEQSGLDEKIVSYAKMIAQRFRPSSSMFHSPSLRSLFDITDATVDNEIVDILDEELQAKYRIAARLLHFMMTNPQAEINAIMVRDLQIMYEELRQEFLDQSK</sequence>
<dbReference type="Pfam" id="PF00488">
    <property type="entry name" value="MutS_V"/>
    <property type="match status" value="1"/>
</dbReference>
<dbReference type="Gene3D" id="3.40.50.300">
    <property type="entry name" value="P-loop containing nucleotide triphosphate hydrolases"/>
    <property type="match status" value="1"/>
</dbReference>
<dbReference type="GO" id="GO:0140664">
    <property type="term" value="F:ATP-dependent DNA damage sensor activity"/>
    <property type="evidence" value="ECO:0007669"/>
    <property type="project" value="InterPro"/>
</dbReference>
<accession>A0A9D4NW16</accession>
<dbReference type="EMBL" id="SDOV01000005">
    <property type="protein sequence ID" value="KAH7640230.1"/>
    <property type="molecule type" value="Genomic_DNA"/>
</dbReference>
<proteinExistence type="inferred from homology"/>
<dbReference type="Gene3D" id="1.10.1420.10">
    <property type="match status" value="2"/>
</dbReference>
<dbReference type="InterPro" id="IPR036678">
    <property type="entry name" value="MutS_con_dom_sf"/>
</dbReference>
<name>A0A9D4NW16_DERFA</name>
<feature type="domain" description="DNA mismatch repair proteins mutS family" evidence="8">
    <location>
        <begin position="798"/>
        <end position="1007"/>
    </location>
</feature>
<organism evidence="9">
    <name type="scientific">Dermatophagoides farinae</name>
    <name type="common">American house dust mite</name>
    <dbReference type="NCBI Taxonomy" id="6954"/>
    <lineage>
        <taxon>Eukaryota</taxon>
        <taxon>Metazoa</taxon>
        <taxon>Ecdysozoa</taxon>
        <taxon>Arthropoda</taxon>
        <taxon>Chelicerata</taxon>
        <taxon>Arachnida</taxon>
        <taxon>Acari</taxon>
        <taxon>Acariformes</taxon>
        <taxon>Sarcoptiformes</taxon>
        <taxon>Astigmata</taxon>
        <taxon>Psoroptidia</taxon>
        <taxon>Analgoidea</taxon>
        <taxon>Pyroglyphidae</taxon>
        <taxon>Dermatophagoidinae</taxon>
        <taxon>Dermatophagoides</taxon>
    </lineage>
</organism>
<keyword evidence="5" id="KW-0469">Meiosis</keyword>
<comment type="similarity">
    <text evidence="1">Belongs to the DNA mismatch repair MutS family.</text>
</comment>
<keyword evidence="3" id="KW-0067">ATP-binding</keyword>
<dbReference type="PANTHER" id="PTHR11361:SF21">
    <property type="entry name" value="MUTS PROTEIN HOMOLOG 4"/>
    <property type="match status" value="1"/>
</dbReference>
<keyword evidence="2" id="KW-0547">Nucleotide-binding</keyword>
<comment type="caution">
    <text evidence="9">The sequence shown here is derived from an EMBL/GenBank/DDBJ whole genome shotgun (WGS) entry which is preliminary data.</text>
</comment>
<dbReference type="SUPFAM" id="SSF48334">
    <property type="entry name" value="DNA repair protein MutS, domain III"/>
    <property type="match status" value="1"/>
</dbReference>
<evidence type="ECO:0000256" key="3">
    <source>
        <dbReference type="ARBA" id="ARBA00022840"/>
    </source>
</evidence>
<dbReference type="InterPro" id="IPR027417">
    <property type="entry name" value="P-loop_NTPase"/>
</dbReference>
<evidence type="ECO:0000256" key="2">
    <source>
        <dbReference type="ARBA" id="ARBA00022741"/>
    </source>
</evidence>
<feature type="domain" description="DNA mismatch repair protein MutS core" evidence="7">
    <location>
        <begin position="378"/>
        <end position="782"/>
    </location>
</feature>
<protein>
    <submittedName>
        <fullName evidence="9">Uncharacterized protein</fullName>
    </submittedName>
</protein>
<evidence type="ECO:0000256" key="1">
    <source>
        <dbReference type="ARBA" id="ARBA00006271"/>
    </source>
</evidence>
<dbReference type="SMART" id="SM00534">
    <property type="entry name" value="MUTSac"/>
    <property type="match status" value="1"/>
</dbReference>
<evidence type="ECO:0000256" key="4">
    <source>
        <dbReference type="ARBA" id="ARBA00023125"/>
    </source>
</evidence>
<dbReference type="PANTHER" id="PTHR11361">
    <property type="entry name" value="DNA MISMATCH REPAIR PROTEIN MUTS FAMILY MEMBER"/>
    <property type="match status" value="1"/>
</dbReference>
<dbReference type="GO" id="GO:0005634">
    <property type="term" value="C:nucleus"/>
    <property type="evidence" value="ECO:0007669"/>
    <property type="project" value="TreeGrafter"/>
</dbReference>
<feature type="region of interest" description="Disordered" evidence="6">
    <location>
        <begin position="1"/>
        <end position="20"/>
    </location>
</feature>
<dbReference type="InterPro" id="IPR036187">
    <property type="entry name" value="DNA_mismatch_repair_MutS_sf"/>
</dbReference>
<dbReference type="GO" id="GO:0005524">
    <property type="term" value="F:ATP binding"/>
    <property type="evidence" value="ECO:0007669"/>
    <property type="project" value="UniProtKB-KW"/>
</dbReference>
<feature type="region of interest" description="Disordered" evidence="6">
    <location>
        <begin position="463"/>
        <end position="483"/>
    </location>
</feature>
<dbReference type="Pfam" id="PF05188">
    <property type="entry name" value="MutS_II"/>
    <property type="match status" value="1"/>
</dbReference>
<keyword evidence="4" id="KW-0238">DNA-binding</keyword>
<reference evidence="9" key="1">
    <citation type="submission" date="2020-06" db="EMBL/GenBank/DDBJ databases">
        <authorList>
            <person name="Ji K."/>
            <person name="Li J."/>
        </authorList>
    </citation>
    <scope>NUCLEOTIDE SEQUENCE</scope>
    <source>
        <strain evidence="9">JKM2019</strain>
        <tissue evidence="9">Whole body</tissue>
    </source>
</reference>
<dbReference type="Pfam" id="PF05190">
    <property type="entry name" value="MutS_IV"/>
    <property type="match status" value="1"/>
</dbReference>
<dbReference type="Pfam" id="PF05192">
    <property type="entry name" value="MutS_III"/>
    <property type="match status" value="1"/>
</dbReference>
<reference evidence="9" key="2">
    <citation type="journal article" date="2021" name="World Allergy Organ. J.">
        <title>Chromosome-level assembly of Dermatophagoides farinae genome and transcriptome reveals two novel allergens Der f 37 and Der f 39.</title>
        <authorList>
            <person name="Chen J."/>
            <person name="Cai Z."/>
            <person name="Fan D."/>
            <person name="Hu J."/>
            <person name="Hou Y."/>
            <person name="He Y."/>
            <person name="Zhang Z."/>
            <person name="Zhao Z."/>
            <person name="Gao P."/>
            <person name="Hu W."/>
            <person name="Sun J."/>
            <person name="Li J."/>
            <person name="Ji K."/>
        </authorList>
    </citation>
    <scope>NUCLEOTIDE SEQUENCE</scope>
    <source>
        <strain evidence="9">JKM2019</strain>
    </source>
</reference>
<dbReference type="SMART" id="SM00533">
    <property type="entry name" value="MUTSd"/>
    <property type="match status" value="1"/>
</dbReference>
<evidence type="ECO:0000259" key="8">
    <source>
        <dbReference type="SMART" id="SM00534"/>
    </source>
</evidence>
<feature type="compositionally biased region" description="Low complexity" evidence="6">
    <location>
        <begin position="1"/>
        <end position="19"/>
    </location>
</feature>
<dbReference type="SUPFAM" id="SSF52540">
    <property type="entry name" value="P-loop containing nucleoside triphosphate hydrolases"/>
    <property type="match status" value="1"/>
</dbReference>
<dbReference type="GO" id="GO:0006298">
    <property type="term" value="P:mismatch repair"/>
    <property type="evidence" value="ECO:0007669"/>
    <property type="project" value="InterPro"/>
</dbReference>
<dbReference type="Proteomes" id="UP000828236">
    <property type="component" value="Unassembled WGS sequence"/>
</dbReference>
<gene>
    <name evidence="9" type="ORF">HUG17_7697</name>
</gene>
<dbReference type="AlphaFoldDB" id="A0A9D4NW16"/>